<organism evidence="3 4">
    <name type="scientific">Sellimonas caecigallum</name>
    <dbReference type="NCBI Taxonomy" id="2592333"/>
    <lineage>
        <taxon>Bacteria</taxon>
        <taxon>Bacillati</taxon>
        <taxon>Bacillota</taxon>
        <taxon>Clostridia</taxon>
        <taxon>Lachnospirales</taxon>
        <taxon>Lachnospiraceae</taxon>
        <taxon>Sellimonas</taxon>
    </lineage>
</organism>
<dbReference type="RefSeq" id="WP_221919894.1">
    <property type="nucleotide sequence ID" value="NZ_CP173660.1"/>
</dbReference>
<feature type="domain" description="YheO-like" evidence="1">
    <location>
        <begin position="6"/>
        <end position="111"/>
    </location>
</feature>
<proteinExistence type="predicted"/>
<dbReference type="PANTHER" id="PTHR35568">
    <property type="entry name" value="TRANSCRIPTIONAL REGULATOR DAUR"/>
    <property type="match status" value="1"/>
</dbReference>
<comment type="caution">
    <text evidence="3">The sequence shown here is derived from an EMBL/GenBank/DDBJ whole genome shotgun (WGS) entry which is preliminary data.</text>
</comment>
<dbReference type="Pfam" id="PF13309">
    <property type="entry name" value="HTH_22"/>
    <property type="match status" value="1"/>
</dbReference>
<dbReference type="InterPro" id="IPR039446">
    <property type="entry name" value="DauR-like"/>
</dbReference>
<dbReference type="InterPro" id="IPR013559">
    <property type="entry name" value="YheO"/>
</dbReference>
<evidence type="ECO:0000313" key="3">
    <source>
        <dbReference type="EMBL" id="MBY0759129.1"/>
    </source>
</evidence>
<feature type="domain" description="Transcriptional regulator DauR-like HTH" evidence="2">
    <location>
        <begin position="151"/>
        <end position="211"/>
    </location>
</feature>
<sequence length="217" mass="24825">MSKPKDYKPLAKFLSVFLGSNCEILLCDTEKFLHIENPLENSYHIGDSLDDLHQKFLNDPNCNSLPYTMNYRTITSSGEKLRSATFFIRDQETLTGFLTINWKMTEFLQVRDILDNIINGTIPKNTSPASETSQQPAEYYETLSVSVSELISSVMSEARVRFQTTPDRFTAEEKLSIVREMDKRGVFLVKGSVSEVAKEIKSSEATIYRYLHQINNK</sequence>
<gene>
    <name evidence="3" type="ORF">FLB61_08525</name>
</gene>
<dbReference type="Proteomes" id="UP000779049">
    <property type="component" value="Unassembled WGS sequence"/>
</dbReference>
<reference evidence="3 4" key="1">
    <citation type="journal article" date="2020" name="New Microbes New Infect">
        <title>Sellimonas caecigallum sp. nov., description and genome sequence of a new member of the Sellimonas genus isolated from the cecum of feral chicken.</title>
        <authorList>
            <person name="Wongkuna S."/>
            <person name="Ghimire S."/>
            <person name="Antony L."/>
            <person name="Chankhamhaengdecha S."/>
            <person name="Janvilisri T."/>
            <person name="Scaria J."/>
        </authorList>
    </citation>
    <scope>NUCLEOTIDE SEQUENCE [LARGE SCALE GENOMIC DNA]</scope>
    <source>
        <strain evidence="3 4">SW451</strain>
    </source>
</reference>
<dbReference type="InterPro" id="IPR039445">
    <property type="entry name" value="DauR-like_HTH"/>
</dbReference>
<accession>A0ABS7L7Q4</accession>
<keyword evidence="4" id="KW-1185">Reference proteome</keyword>
<name>A0ABS7L7Q4_9FIRM</name>
<dbReference type="PANTHER" id="PTHR35568:SF1">
    <property type="entry name" value="TRANSCRIPTIONAL REGULATOR DAUR"/>
    <property type="match status" value="1"/>
</dbReference>
<evidence type="ECO:0000259" key="2">
    <source>
        <dbReference type="Pfam" id="PF13309"/>
    </source>
</evidence>
<protein>
    <submittedName>
        <fullName evidence="3">YheO-like PAS domain protein</fullName>
    </submittedName>
</protein>
<dbReference type="EMBL" id="VIRV01000011">
    <property type="protein sequence ID" value="MBY0759129.1"/>
    <property type="molecule type" value="Genomic_DNA"/>
</dbReference>
<dbReference type="Pfam" id="PF08348">
    <property type="entry name" value="PAS_6"/>
    <property type="match status" value="1"/>
</dbReference>
<evidence type="ECO:0000313" key="4">
    <source>
        <dbReference type="Proteomes" id="UP000779049"/>
    </source>
</evidence>
<evidence type="ECO:0000259" key="1">
    <source>
        <dbReference type="Pfam" id="PF08348"/>
    </source>
</evidence>